<feature type="compositionally biased region" description="Polar residues" evidence="1">
    <location>
        <begin position="189"/>
        <end position="198"/>
    </location>
</feature>
<gene>
    <name evidence="2" type="ORF">SEPMUDRAFT_107722</name>
</gene>
<feature type="compositionally biased region" description="Low complexity" evidence="1">
    <location>
        <begin position="151"/>
        <end position="167"/>
    </location>
</feature>
<proteinExistence type="predicted"/>
<dbReference type="eggNOG" id="ENOG502RACZ">
    <property type="taxonomic scope" value="Eukaryota"/>
</dbReference>
<feature type="compositionally biased region" description="Polar residues" evidence="1">
    <location>
        <begin position="39"/>
        <end position="50"/>
    </location>
</feature>
<feature type="compositionally biased region" description="Polar residues" evidence="1">
    <location>
        <begin position="57"/>
        <end position="74"/>
    </location>
</feature>
<feature type="compositionally biased region" description="Low complexity" evidence="1">
    <location>
        <begin position="223"/>
        <end position="241"/>
    </location>
</feature>
<dbReference type="OrthoDB" id="3932561at2759"/>
<feature type="compositionally biased region" description="Polar residues" evidence="1">
    <location>
        <begin position="349"/>
        <end position="361"/>
    </location>
</feature>
<dbReference type="HOGENOM" id="CLU_685435_0_0_1"/>
<protein>
    <submittedName>
        <fullName evidence="2">Uncharacterized protein</fullName>
    </submittedName>
</protein>
<evidence type="ECO:0000313" key="3">
    <source>
        <dbReference type="Proteomes" id="UP000016931"/>
    </source>
</evidence>
<feature type="compositionally biased region" description="Polar residues" evidence="1">
    <location>
        <begin position="135"/>
        <end position="146"/>
    </location>
</feature>
<feature type="compositionally biased region" description="Basic and acidic residues" evidence="1">
    <location>
        <begin position="284"/>
        <end position="299"/>
    </location>
</feature>
<dbReference type="GeneID" id="27897831"/>
<dbReference type="AlphaFoldDB" id="M3B1T3"/>
<dbReference type="EMBL" id="KB456263">
    <property type="protein sequence ID" value="EMF13757.1"/>
    <property type="molecule type" value="Genomic_DNA"/>
</dbReference>
<sequence>MSALQDSNVGGIPTTEPRGSETTAQQIHKEGTQYVKEATQANQQSMQRGSSAAEGTGTDSSPSVTQPIHQQPAASNPGVAPSAGGGMGEGAGGVSGTSYRESPVESGEQQQESIVDTVKHFLGFGTAEEKRTEDTQPTWNKGNVTAPSELGATTAAPAVAGAAAPGVTRHDERNTAAFTADIPDRTKTKPSASGNSELMSAAGYSISTGPDYTDSGRSEALGSTNTSTNSTTSAYPSTSTNPVSTAQDPAAGAGSHSTKPEQRSDSSANKMGSSEPRQQSYEDSTEKSVKHEKSDEDKHSKAHKGGSSKAENPDSIPTAGGEKLGEKHWGESQIVPELPPKRGSDAGQGVSSSDGQPTSEVADNTAANTGGAKGGPHDSTGSEAHKEGAMDKIKHSLHMGKK</sequence>
<dbReference type="Proteomes" id="UP000016931">
    <property type="component" value="Unassembled WGS sequence"/>
</dbReference>
<feature type="compositionally biased region" description="Basic and acidic residues" evidence="1">
    <location>
        <begin position="383"/>
        <end position="394"/>
    </location>
</feature>
<name>M3B1T3_SPHMS</name>
<evidence type="ECO:0000256" key="1">
    <source>
        <dbReference type="SAM" id="MobiDB-lite"/>
    </source>
</evidence>
<accession>M3B1T3</accession>
<feature type="compositionally biased region" description="Gly residues" evidence="1">
    <location>
        <begin position="83"/>
        <end position="95"/>
    </location>
</feature>
<feature type="compositionally biased region" description="Polar residues" evidence="1">
    <location>
        <begin position="265"/>
        <end position="282"/>
    </location>
</feature>
<evidence type="ECO:0000313" key="2">
    <source>
        <dbReference type="EMBL" id="EMF13757.1"/>
    </source>
</evidence>
<feature type="region of interest" description="Disordered" evidence="1">
    <location>
        <begin position="1"/>
        <end position="402"/>
    </location>
</feature>
<reference evidence="2 3" key="1">
    <citation type="journal article" date="2012" name="PLoS Pathog.">
        <title>Diverse lifestyles and strategies of plant pathogenesis encoded in the genomes of eighteen Dothideomycetes fungi.</title>
        <authorList>
            <person name="Ohm R.A."/>
            <person name="Feau N."/>
            <person name="Henrissat B."/>
            <person name="Schoch C.L."/>
            <person name="Horwitz B.A."/>
            <person name="Barry K.W."/>
            <person name="Condon B.J."/>
            <person name="Copeland A.C."/>
            <person name="Dhillon B."/>
            <person name="Glaser F."/>
            <person name="Hesse C.N."/>
            <person name="Kosti I."/>
            <person name="LaButti K."/>
            <person name="Lindquist E.A."/>
            <person name="Lucas S."/>
            <person name="Salamov A.A."/>
            <person name="Bradshaw R.E."/>
            <person name="Ciuffetti L."/>
            <person name="Hamelin R.C."/>
            <person name="Kema G.H.J."/>
            <person name="Lawrence C."/>
            <person name="Scott J.A."/>
            <person name="Spatafora J.W."/>
            <person name="Turgeon B.G."/>
            <person name="de Wit P.J.G.M."/>
            <person name="Zhong S."/>
            <person name="Goodwin S.B."/>
            <person name="Grigoriev I.V."/>
        </authorList>
    </citation>
    <scope>NUCLEOTIDE SEQUENCE [LARGE SCALE GENOMIC DNA]</scope>
    <source>
        <strain evidence="2 3">SO2202</strain>
    </source>
</reference>
<keyword evidence="3" id="KW-1185">Reference proteome</keyword>
<organism evidence="2 3">
    <name type="scientific">Sphaerulina musiva (strain SO2202)</name>
    <name type="common">Poplar stem canker fungus</name>
    <name type="synonym">Septoria musiva</name>
    <dbReference type="NCBI Taxonomy" id="692275"/>
    <lineage>
        <taxon>Eukaryota</taxon>
        <taxon>Fungi</taxon>
        <taxon>Dikarya</taxon>
        <taxon>Ascomycota</taxon>
        <taxon>Pezizomycotina</taxon>
        <taxon>Dothideomycetes</taxon>
        <taxon>Dothideomycetidae</taxon>
        <taxon>Mycosphaerellales</taxon>
        <taxon>Mycosphaerellaceae</taxon>
        <taxon>Sphaerulina</taxon>
    </lineage>
</organism>
<dbReference type="OMA" id="EHENTHN"/>
<dbReference type="STRING" id="692275.M3B1T3"/>
<dbReference type="RefSeq" id="XP_016761878.1">
    <property type="nucleotide sequence ID" value="XM_016900694.1"/>
</dbReference>